<dbReference type="SUPFAM" id="SSF48239">
    <property type="entry name" value="Terpenoid cyclases/Protein prenyltransferases"/>
    <property type="match status" value="1"/>
</dbReference>
<keyword evidence="3" id="KW-1185">Reference proteome</keyword>
<dbReference type="RefSeq" id="WP_246386949.1">
    <property type="nucleotide sequence ID" value="NZ_JACHWY010000003.1"/>
</dbReference>
<dbReference type="Gene3D" id="1.50.10.20">
    <property type="match status" value="2"/>
</dbReference>
<dbReference type="CDD" id="cd00688">
    <property type="entry name" value="ISOPREN_C2_like"/>
    <property type="match status" value="1"/>
</dbReference>
<name>A0A7W4W702_9GAMM</name>
<dbReference type="InterPro" id="IPR051417">
    <property type="entry name" value="SDr/BOS_complex"/>
</dbReference>
<dbReference type="InterPro" id="IPR008969">
    <property type="entry name" value="CarboxyPept-like_regulatory"/>
</dbReference>
<evidence type="ECO:0000256" key="1">
    <source>
        <dbReference type="ARBA" id="ARBA00022729"/>
    </source>
</evidence>
<keyword evidence="1" id="KW-0732">Signal</keyword>
<dbReference type="Pfam" id="PF13620">
    <property type="entry name" value="CarboxypepD_reg"/>
    <property type="match status" value="4"/>
</dbReference>
<dbReference type="SUPFAM" id="SSF49464">
    <property type="entry name" value="Carboxypeptidase regulatory domain-like"/>
    <property type="match status" value="3"/>
</dbReference>
<sequence>MQKEFAALSFGFLSTLITKTQGRGGIMSEHGRRFPAFSVKAVLIVFLLAIFNASAHESAPHQASENSEAINQALQWLEASRLESGAIVTASDEASAFQATAEAFHAAISVGRDIFESSDVLAFLDSAPAALPTENLSRLIIALQSAERSTTRAVEELLIRQGQDGGFGDYPGYDSTPLDTAFALLALQKVQRDAAVAGRALSYLSSAQLTTGGFGYYADQSSGMVTALVVKALKPYLYTFNISSVLSRAADFLYAIQEESNRWSSDWESALILQALIPITTDVSRYQESVAVLESNQRATGSWVDQVYSTALAISTLDLLANLEVPADPEKAVVRGRLIDAVGGSALTNARIDVRDFDLEAVSIDSSGQFVLSNLDPGAYIVSYSAPGYLSASQNLNLQKGQFADVGTIRLTVAPTASLVSGVLTDTTTGEPVAGAIVSVIVSGTSASAISNTNGEYQLLAELGDAVLTVTSDDYHAISATVTLTAGTAVNFSPGLLPIAESQPANASISGLILDESNQPLEGVSVSLAGAGSVVTESDGYFVLENLSAGEVRIEIAKTGYETLSSTLILPEKTRVNLGEVTLREQVVLPATSISGQVMDLSTGAPVAGASVTVGSASTTTDSNGFYSLRDIPVLEFTLQVNASGYLFTNKDISLTEHSQLSLNINIRKADLGGVEVAAVTSNAFSYGAYEPVLIRASLENNTALTLGARLYVKVKNVAGEEVASFPARYLPPLESALDEEELVHYQQHLEESVEHLTPGEQRDVQLEQWWNTENTAPGDYVVTVQAVDAATSNLVSEKSLVVTVEDTRELAALRLAAIPGYVLLNRDAEVVVSAELLNRSNVSSVLAFDYQLIDPRGQVLIDGQGNIALSPDQTNLIVELDRLLHQFTASGDYALQLSNISGMDIVESSEGNVFVPPSIRLDIQQLLTPNEVVPLEGVGVTSNIQIKGVDGE</sequence>
<evidence type="ECO:0000313" key="2">
    <source>
        <dbReference type="EMBL" id="MBB3048621.1"/>
    </source>
</evidence>
<accession>A0A7W4W702</accession>
<keyword evidence="2" id="KW-0560">Oxidoreductase</keyword>
<protein>
    <submittedName>
        <fullName evidence="2">Protocatechuate 3,4-dioxygenase beta subunit</fullName>
    </submittedName>
</protein>
<dbReference type="PANTHER" id="PTHR23303:SF14">
    <property type="entry name" value="BOS COMPLEX SUBUNIT NOMO1-RELATED"/>
    <property type="match status" value="1"/>
</dbReference>
<dbReference type="InterPro" id="IPR008930">
    <property type="entry name" value="Terpenoid_cyclase/PrenylTrfase"/>
</dbReference>
<comment type="caution">
    <text evidence="2">The sequence shown here is derived from an EMBL/GenBank/DDBJ whole genome shotgun (WGS) entry which is preliminary data.</text>
</comment>
<dbReference type="PANTHER" id="PTHR23303">
    <property type="entry name" value="CARBOXYPEPTIDASE REGULATORY REGION-CONTAINING"/>
    <property type="match status" value="1"/>
</dbReference>
<dbReference type="GO" id="GO:0051213">
    <property type="term" value="F:dioxygenase activity"/>
    <property type="evidence" value="ECO:0007669"/>
    <property type="project" value="UniProtKB-KW"/>
</dbReference>
<keyword evidence="2" id="KW-0223">Dioxygenase</keyword>
<dbReference type="GO" id="GO:0030246">
    <property type="term" value="F:carbohydrate binding"/>
    <property type="evidence" value="ECO:0007669"/>
    <property type="project" value="InterPro"/>
</dbReference>
<dbReference type="Gene3D" id="2.60.40.1120">
    <property type="entry name" value="Carboxypeptidase-like, regulatory domain"/>
    <property type="match status" value="4"/>
</dbReference>
<reference evidence="2 3" key="1">
    <citation type="submission" date="2020-08" db="EMBL/GenBank/DDBJ databases">
        <title>Genomic Encyclopedia of Type Strains, Phase III (KMG-III): the genomes of soil and plant-associated and newly described type strains.</title>
        <authorList>
            <person name="Whitman W."/>
        </authorList>
    </citation>
    <scope>NUCLEOTIDE SEQUENCE [LARGE SCALE GENOMIC DNA]</scope>
    <source>
        <strain evidence="2 3">CECT 8654</strain>
    </source>
</reference>
<dbReference type="AlphaFoldDB" id="A0A7W4W702"/>
<organism evidence="2 3">
    <name type="scientific">Litorivivens lipolytica</name>
    <dbReference type="NCBI Taxonomy" id="1524264"/>
    <lineage>
        <taxon>Bacteria</taxon>
        <taxon>Pseudomonadati</taxon>
        <taxon>Pseudomonadota</taxon>
        <taxon>Gammaproteobacteria</taxon>
        <taxon>Litorivivens</taxon>
    </lineage>
</organism>
<dbReference type="SUPFAM" id="SSF49452">
    <property type="entry name" value="Starch-binding domain-like"/>
    <property type="match status" value="1"/>
</dbReference>
<dbReference type="Proteomes" id="UP000537130">
    <property type="component" value="Unassembled WGS sequence"/>
</dbReference>
<dbReference type="EMBL" id="JACHWY010000003">
    <property type="protein sequence ID" value="MBB3048621.1"/>
    <property type="molecule type" value="Genomic_DNA"/>
</dbReference>
<proteinExistence type="predicted"/>
<gene>
    <name evidence="2" type="ORF">FHR99_002895</name>
</gene>
<dbReference type="InterPro" id="IPR013784">
    <property type="entry name" value="Carb-bd-like_fold"/>
</dbReference>
<evidence type="ECO:0000313" key="3">
    <source>
        <dbReference type="Proteomes" id="UP000537130"/>
    </source>
</evidence>